<evidence type="ECO:0000256" key="1">
    <source>
        <dbReference type="SAM" id="SignalP"/>
    </source>
</evidence>
<keyword evidence="1" id="KW-0732">Signal</keyword>
<name>A0A914KH35_MELIC</name>
<keyword evidence="2" id="KW-1185">Reference proteome</keyword>
<feature type="chain" id="PRO_5037747511" evidence="1">
    <location>
        <begin position="23"/>
        <end position="248"/>
    </location>
</feature>
<dbReference type="AlphaFoldDB" id="A0A914KH35"/>
<protein>
    <submittedName>
        <fullName evidence="3">Uncharacterized protein</fullName>
    </submittedName>
</protein>
<reference evidence="3" key="1">
    <citation type="submission" date="2022-11" db="UniProtKB">
        <authorList>
            <consortium name="WormBaseParasite"/>
        </authorList>
    </citation>
    <scope>IDENTIFICATION</scope>
</reference>
<sequence length="248" mass="28028">MLPQLLFYFISSLLILNINVDAIGENPWDIQNFAEIISGIGQMIQNPAETVDVPSALIMGKWFQVYKASVSFDINRPQMYCAVSYFKPNSVMGEDGFSIEASVSFDINRPQMYCAVSYFKPNSVMGEDGFSIEVLASIGCIQKNIFIQDNIGPKFGNDTQVDEIDIQYIVVTDASKLSLTVYAREAMLFFKKYNKEVMDFLREKGFGGKLFWNSPKPIYQGNDCDWPSEREVFARRILVVQSLAYGAV</sequence>
<dbReference type="WBParaSite" id="Minc3s00010g00652">
    <property type="protein sequence ID" value="Minc3s00010g00652"/>
    <property type="gene ID" value="Minc3s00010g00652"/>
</dbReference>
<evidence type="ECO:0000313" key="3">
    <source>
        <dbReference type="WBParaSite" id="Minc3s00010g00652"/>
    </source>
</evidence>
<organism evidence="2 3">
    <name type="scientific">Meloidogyne incognita</name>
    <name type="common">Southern root-knot nematode worm</name>
    <name type="synonym">Oxyuris incognita</name>
    <dbReference type="NCBI Taxonomy" id="6306"/>
    <lineage>
        <taxon>Eukaryota</taxon>
        <taxon>Metazoa</taxon>
        <taxon>Ecdysozoa</taxon>
        <taxon>Nematoda</taxon>
        <taxon>Chromadorea</taxon>
        <taxon>Rhabditida</taxon>
        <taxon>Tylenchina</taxon>
        <taxon>Tylenchomorpha</taxon>
        <taxon>Tylenchoidea</taxon>
        <taxon>Meloidogynidae</taxon>
        <taxon>Meloidogyninae</taxon>
        <taxon>Meloidogyne</taxon>
        <taxon>Meloidogyne incognita group</taxon>
    </lineage>
</organism>
<proteinExistence type="predicted"/>
<feature type="signal peptide" evidence="1">
    <location>
        <begin position="1"/>
        <end position="22"/>
    </location>
</feature>
<evidence type="ECO:0000313" key="2">
    <source>
        <dbReference type="Proteomes" id="UP000887563"/>
    </source>
</evidence>
<dbReference type="Proteomes" id="UP000887563">
    <property type="component" value="Unplaced"/>
</dbReference>
<accession>A0A914KH35</accession>